<accession>A0AAV5T6Q0</accession>
<reference evidence="1" key="1">
    <citation type="submission" date="2023-10" db="EMBL/GenBank/DDBJ databases">
        <title>Genome assembly of Pristionchus species.</title>
        <authorList>
            <person name="Yoshida K."/>
            <person name="Sommer R.J."/>
        </authorList>
    </citation>
    <scope>NUCLEOTIDE SEQUENCE</scope>
    <source>
        <strain evidence="1">RS0144</strain>
    </source>
</reference>
<dbReference type="Proteomes" id="UP001432027">
    <property type="component" value="Unassembled WGS sequence"/>
</dbReference>
<evidence type="ECO:0000313" key="2">
    <source>
        <dbReference type="Proteomes" id="UP001432027"/>
    </source>
</evidence>
<dbReference type="EMBL" id="BTSX01000003">
    <property type="protein sequence ID" value="GMS90122.1"/>
    <property type="molecule type" value="Genomic_DNA"/>
</dbReference>
<comment type="caution">
    <text evidence="1">The sequence shown here is derived from an EMBL/GenBank/DDBJ whole genome shotgun (WGS) entry which is preliminary data.</text>
</comment>
<organism evidence="1 2">
    <name type="scientific">Pristionchus entomophagus</name>
    <dbReference type="NCBI Taxonomy" id="358040"/>
    <lineage>
        <taxon>Eukaryota</taxon>
        <taxon>Metazoa</taxon>
        <taxon>Ecdysozoa</taxon>
        <taxon>Nematoda</taxon>
        <taxon>Chromadorea</taxon>
        <taxon>Rhabditida</taxon>
        <taxon>Rhabditina</taxon>
        <taxon>Diplogasteromorpha</taxon>
        <taxon>Diplogasteroidea</taxon>
        <taxon>Neodiplogasteridae</taxon>
        <taxon>Pristionchus</taxon>
    </lineage>
</organism>
<proteinExistence type="predicted"/>
<dbReference type="AlphaFoldDB" id="A0AAV5T6Q0"/>
<gene>
    <name evidence="1" type="ORF">PENTCL1PPCAC_12298</name>
</gene>
<feature type="non-terminal residue" evidence="1">
    <location>
        <position position="1"/>
    </location>
</feature>
<keyword evidence="2" id="KW-1185">Reference proteome</keyword>
<name>A0AAV5T6Q0_9BILA</name>
<evidence type="ECO:0000313" key="1">
    <source>
        <dbReference type="EMBL" id="GMS90122.1"/>
    </source>
</evidence>
<feature type="non-terminal residue" evidence="1">
    <location>
        <position position="124"/>
    </location>
</feature>
<evidence type="ECO:0008006" key="3">
    <source>
        <dbReference type="Google" id="ProtNLM"/>
    </source>
</evidence>
<sequence length="124" mass="13772">QASVRKSGEKNTPQCALCEVCPRSALNYASHLRAVHKSTLSAIGIYLICGCGVEVRTDNRSTKHLQCKSHQFTVHKLIKTITLPTPLTPKCIFCIIHPTTTSTYSVHLKSIHKSTLRANEIYLL</sequence>
<protein>
    <recommendedName>
        <fullName evidence="3">C2H2-type domain-containing protein</fullName>
    </recommendedName>
</protein>